<dbReference type="InterPro" id="IPR052050">
    <property type="entry name" value="SecEffector_AnkRepeat"/>
</dbReference>
<evidence type="ECO:0000313" key="2">
    <source>
        <dbReference type="EMBL" id="WBR14448.1"/>
    </source>
</evidence>
<evidence type="ECO:0000259" key="1">
    <source>
        <dbReference type="PROSITE" id="PS50181"/>
    </source>
</evidence>
<organism evidence="2 3">
    <name type="scientific">Pandoravirus kuranda</name>
    <dbReference type="NCBI Taxonomy" id="3019033"/>
    <lineage>
        <taxon>Viruses</taxon>
        <taxon>Pandoravirus</taxon>
    </lineage>
</organism>
<protein>
    <submittedName>
        <fullName evidence="2">Ankyrin repeat protein</fullName>
    </submittedName>
</protein>
<dbReference type="PROSITE" id="PS50181">
    <property type="entry name" value="FBOX"/>
    <property type="match status" value="1"/>
</dbReference>
<dbReference type="SUPFAM" id="SSF48403">
    <property type="entry name" value="Ankyrin repeat"/>
    <property type="match status" value="1"/>
</dbReference>
<reference evidence="2" key="1">
    <citation type="submission" date="2022-06" db="EMBL/GenBank/DDBJ databases">
        <authorList>
            <person name="Legendre M."/>
            <person name="Claverie J.-M."/>
            <person name="Alempic J.-M."/>
            <person name="Abergel C."/>
        </authorList>
    </citation>
    <scope>NUCLEOTIDE SEQUENCE</scope>
    <source>
        <strain evidence="2">Kuranda</strain>
    </source>
</reference>
<dbReference type="EMBL" id="ON887157">
    <property type="protein sequence ID" value="WBR14448.1"/>
    <property type="molecule type" value="Genomic_DNA"/>
</dbReference>
<gene>
    <name evidence="2" type="ORF">pkur_cds_273</name>
</gene>
<dbReference type="Gene3D" id="1.25.40.20">
    <property type="entry name" value="Ankyrin repeat-containing domain"/>
    <property type="match status" value="2"/>
</dbReference>
<dbReference type="InterPro" id="IPR001810">
    <property type="entry name" value="F-box_dom"/>
</dbReference>
<dbReference type="InterPro" id="IPR036770">
    <property type="entry name" value="Ankyrin_rpt-contain_sf"/>
</dbReference>
<dbReference type="PANTHER" id="PTHR46586:SF3">
    <property type="entry name" value="ANKYRIN REPEAT-CONTAINING PROTEIN"/>
    <property type="match status" value="1"/>
</dbReference>
<name>A0AA95EGG8_9VIRU</name>
<feature type="domain" description="F-box" evidence="1">
    <location>
        <begin position="39"/>
        <end position="84"/>
    </location>
</feature>
<accession>A0AA95EGG8</accession>
<sequence length="689" mass="74296">MEMAGDESTAVGPAKCPALRGLSARTRGGRIRAGRPRREASLRSLPNELVAAVASWMAPRELGAALVASRRFHVADKRRIYRALSPTTLASAGCLEGLVHKHDTDPWSIDVHCLEATIAKGRIDVVRWIATASVGGACPTRVLVRAARVGDIPIVQWAITQGGATVVMDALLAAAEGGHVDVLRLLYDGNYPSLTWDFRATYMATRSANLEALRFVYDRCKPPSSDMLSPLACTVIAGAVDCVEWLAERCESLPDAQEAFERALEGLHRDCGVAILARWPHAARLAQLDDSMPWAKSTLITVDRLDSAVSPSLSCLTVEAIICDLMAGTLSTAAAYDILFDKSLCLYIDGRIRSASPFGFASRLTCDGVLSWCAQRETCAVPFVRDVMIGRRAAFFDMARQRLQSMSAQSMGFLWESLGGDVEAMECLWKLVAPSGAHTIEQCNADQGDLVDVVQALMDRCQATADKAADADSTAALDWLRMKCGPRARCTVGALRKAIARGATETVERLFADGSHLRRHVPDNEAESLAYGATTDDGLCGSLTIDAAANGNHRAVLELLYARGTLSNAWFAHVAATSAITGGHVSLAAWLVSTLHVNMGEGSLRDAADGRDMCAVRFLLQAGVPPSREGAALVRAVRSGSLVIAQALDEHDPQCWDPVEAIDSAIERRYENIVSWFETCYQEHDDDAL</sequence>
<evidence type="ECO:0000313" key="3">
    <source>
        <dbReference type="Proteomes" id="UP001185135"/>
    </source>
</evidence>
<dbReference type="PANTHER" id="PTHR46586">
    <property type="entry name" value="ANKYRIN REPEAT-CONTAINING PROTEIN"/>
    <property type="match status" value="1"/>
</dbReference>
<proteinExistence type="predicted"/>
<dbReference type="Proteomes" id="UP001185135">
    <property type="component" value="Segment"/>
</dbReference>